<reference evidence="3" key="1">
    <citation type="submission" date="2021-06" db="EMBL/GenBank/DDBJ databases">
        <authorList>
            <person name="Kallberg Y."/>
            <person name="Tangrot J."/>
            <person name="Rosling A."/>
        </authorList>
    </citation>
    <scope>NUCLEOTIDE SEQUENCE</scope>
    <source>
        <strain evidence="3">BR232B</strain>
    </source>
</reference>
<protein>
    <submittedName>
        <fullName evidence="3">11579_t:CDS:1</fullName>
    </submittedName>
</protein>
<gene>
    <name evidence="3" type="ORF">PBRASI_LOCUS2822</name>
</gene>
<evidence type="ECO:0000256" key="1">
    <source>
        <dbReference type="ARBA" id="ARBA00004123"/>
    </source>
</evidence>
<dbReference type="PANTHER" id="PTHR13213">
    <property type="entry name" value="MYB-BINDING PROTEIN 1A FAMILY MEMBER"/>
    <property type="match status" value="1"/>
</dbReference>
<sequence>MANQDEEMAEYDAKLAEIFKQKRLEKSKKKDLKYQMIHFKNKVFDLLEIFIRKQPTHPLTLELILPLLATVLQATSSSEQIADRAKNLLDKMCKSKALPSNFSSEYANEILKETHDMAARAPSKEALDTCSKMSIFLVKVIMKQHEEVSANNKDQGSSETGEEDSIKNVGKIYEELLGKYMTNARSRLNLEVFVVFISRFPIIAWELRDALAEFMEPTKVPNSYRQVQAYVLMSKLLKEVANKNPGGSDELIYEFMPKIRDSFVVAIDFLKTDQNTGKRQLKADKLKEILKVITTIIKMTNNVVIRISNSSAGKKVSKKKGAIVEKVQEIWGTDTLVEKLGSIKTLPLYKSSPAINDMINQIVKTVSK</sequence>
<keyword evidence="2" id="KW-0539">Nucleus</keyword>
<keyword evidence="4" id="KW-1185">Reference proteome</keyword>
<proteinExistence type="predicted"/>
<evidence type="ECO:0000313" key="3">
    <source>
        <dbReference type="EMBL" id="CAG8505259.1"/>
    </source>
</evidence>
<evidence type="ECO:0000256" key="2">
    <source>
        <dbReference type="ARBA" id="ARBA00023242"/>
    </source>
</evidence>
<organism evidence="3 4">
    <name type="scientific">Paraglomus brasilianum</name>
    <dbReference type="NCBI Taxonomy" id="144538"/>
    <lineage>
        <taxon>Eukaryota</taxon>
        <taxon>Fungi</taxon>
        <taxon>Fungi incertae sedis</taxon>
        <taxon>Mucoromycota</taxon>
        <taxon>Glomeromycotina</taxon>
        <taxon>Glomeromycetes</taxon>
        <taxon>Paraglomerales</taxon>
        <taxon>Paraglomeraceae</taxon>
        <taxon>Paraglomus</taxon>
    </lineage>
</organism>
<dbReference type="Pfam" id="PF04931">
    <property type="entry name" value="DNA_pol_phi"/>
    <property type="match status" value="1"/>
</dbReference>
<comment type="caution">
    <text evidence="3">The sequence shown here is derived from an EMBL/GenBank/DDBJ whole genome shotgun (WGS) entry which is preliminary data.</text>
</comment>
<name>A0A9N8ZS40_9GLOM</name>
<dbReference type="PANTHER" id="PTHR13213:SF2">
    <property type="entry name" value="MYB-BINDING PROTEIN 1A"/>
    <property type="match status" value="1"/>
</dbReference>
<dbReference type="InterPro" id="IPR007015">
    <property type="entry name" value="DNA_pol_V/MYBBP1A"/>
</dbReference>
<accession>A0A9N8ZS40</accession>
<comment type="subcellular location">
    <subcellularLocation>
        <location evidence="1">Nucleus</location>
    </subcellularLocation>
</comment>
<dbReference type="EMBL" id="CAJVPI010000233">
    <property type="protein sequence ID" value="CAG8505259.1"/>
    <property type="molecule type" value="Genomic_DNA"/>
</dbReference>
<evidence type="ECO:0000313" key="4">
    <source>
        <dbReference type="Proteomes" id="UP000789739"/>
    </source>
</evidence>
<dbReference type="GO" id="GO:0000182">
    <property type="term" value="F:rDNA binding"/>
    <property type="evidence" value="ECO:0007669"/>
    <property type="project" value="TreeGrafter"/>
</dbReference>
<dbReference type="AlphaFoldDB" id="A0A9N8ZS40"/>
<dbReference type="OrthoDB" id="342531at2759"/>
<dbReference type="GO" id="GO:0005730">
    <property type="term" value="C:nucleolus"/>
    <property type="evidence" value="ECO:0007669"/>
    <property type="project" value="InterPro"/>
</dbReference>
<dbReference type="GO" id="GO:0006355">
    <property type="term" value="P:regulation of DNA-templated transcription"/>
    <property type="evidence" value="ECO:0007669"/>
    <property type="project" value="InterPro"/>
</dbReference>
<dbReference type="Proteomes" id="UP000789739">
    <property type="component" value="Unassembled WGS sequence"/>
</dbReference>